<protein>
    <submittedName>
        <fullName evidence="1">Uncharacterized protein</fullName>
    </submittedName>
</protein>
<dbReference type="EMBL" id="VUNS01000001">
    <property type="protein sequence ID" value="MST95658.1"/>
    <property type="molecule type" value="Genomic_DNA"/>
</dbReference>
<organism evidence="1 2">
    <name type="scientific">Victivallis lenta</name>
    <dbReference type="NCBI Taxonomy" id="2606640"/>
    <lineage>
        <taxon>Bacteria</taxon>
        <taxon>Pseudomonadati</taxon>
        <taxon>Lentisphaerota</taxon>
        <taxon>Lentisphaeria</taxon>
        <taxon>Victivallales</taxon>
        <taxon>Victivallaceae</taxon>
        <taxon>Victivallis</taxon>
    </lineage>
</organism>
<dbReference type="AlphaFoldDB" id="A0A844FZ64"/>
<comment type="caution">
    <text evidence="1">The sequence shown here is derived from an EMBL/GenBank/DDBJ whole genome shotgun (WGS) entry which is preliminary data.</text>
</comment>
<evidence type="ECO:0000313" key="1">
    <source>
        <dbReference type="EMBL" id="MST95658.1"/>
    </source>
</evidence>
<dbReference type="Proteomes" id="UP000435649">
    <property type="component" value="Unassembled WGS sequence"/>
</dbReference>
<evidence type="ECO:0000313" key="2">
    <source>
        <dbReference type="Proteomes" id="UP000435649"/>
    </source>
</evidence>
<reference evidence="1 2" key="1">
    <citation type="submission" date="2019-08" db="EMBL/GenBank/DDBJ databases">
        <title>In-depth cultivation of the pig gut microbiome towards novel bacterial diversity and tailored functional studies.</title>
        <authorList>
            <person name="Wylensek D."/>
            <person name="Hitch T.C.A."/>
            <person name="Clavel T."/>
        </authorList>
    </citation>
    <scope>NUCLEOTIDE SEQUENCE [LARGE SCALE GENOMIC DNA]</scope>
    <source>
        <strain evidence="1 2">BBE-744-WT-12</strain>
    </source>
</reference>
<name>A0A844FZ64_9BACT</name>
<gene>
    <name evidence="1" type="ORF">FYJ85_01170</name>
</gene>
<dbReference type="RefSeq" id="WP_154416723.1">
    <property type="nucleotide sequence ID" value="NZ_VUNS01000001.1"/>
</dbReference>
<accession>A0A844FZ64</accession>
<sequence length="85" mass="10685">MHYTIFELDQYRNHAMSWFRRTFCRLHLLHCHRCRERLTRLRLDDMLILDLKKSEQKMDIPENPLEYHRLCDIFHDEMKEHKSTV</sequence>
<keyword evidence="2" id="KW-1185">Reference proteome</keyword>
<proteinExistence type="predicted"/>